<dbReference type="PROSITE" id="PS50115">
    <property type="entry name" value="ARFGAP"/>
    <property type="match status" value="1"/>
</dbReference>
<evidence type="ECO:0000259" key="7">
    <source>
        <dbReference type="PROSITE" id="PS50115"/>
    </source>
</evidence>
<dbReference type="Pfam" id="PF01412">
    <property type="entry name" value="ArfGap"/>
    <property type="match status" value="1"/>
</dbReference>
<name>A0A058Z8W1_FONAL</name>
<dbReference type="GO" id="GO:0008270">
    <property type="term" value="F:zinc ion binding"/>
    <property type="evidence" value="ECO:0007669"/>
    <property type="project" value="UniProtKB-KW"/>
</dbReference>
<evidence type="ECO:0000313" key="9">
    <source>
        <dbReference type="Proteomes" id="UP000030693"/>
    </source>
</evidence>
<dbReference type="EMBL" id="KB932204">
    <property type="protein sequence ID" value="KCV70749.1"/>
    <property type="molecule type" value="Genomic_DNA"/>
</dbReference>
<organism evidence="8">
    <name type="scientific">Fonticula alba</name>
    <name type="common">Slime mold</name>
    <dbReference type="NCBI Taxonomy" id="691883"/>
    <lineage>
        <taxon>Eukaryota</taxon>
        <taxon>Rotosphaerida</taxon>
        <taxon>Fonticulaceae</taxon>
        <taxon>Fonticula</taxon>
    </lineage>
</organism>
<evidence type="ECO:0000256" key="3">
    <source>
        <dbReference type="ARBA" id="ARBA00022771"/>
    </source>
</evidence>
<dbReference type="Gene3D" id="1.10.220.150">
    <property type="entry name" value="Arf GTPase activating protein"/>
    <property type="match status" value="1"/>
</dbReference>
<reference evidence="8" key="1">
    <citation type="submission" date="2013-04" db="EMBL/GenBank/DDBJ databases">
        <title>The Genome Sequence of Fonticula alba ATCC 38817.</title>
        <authorList>
            <consortium name="The Broad Institute Genomics Platform"/>
            <person name="Russ C."/>
            <person name="Cuomo C."/>
            <person name="Burger G."/>
            <person name="Gray M.W."/>
            <person name="Holland P.W.H."/>
            <person name="King N."/>
            <person name="Lang F.B.F."/>
            <person name="Roger A.J."/>
            <person name="Ruiz-Trillo I."/>
            <person name="Brown M."/>
            <person name="Walker B."/>
            <person name="Young S."/>
            <person name="Zeng Q."/>
            <person name="Gargeya S."/>
            <person name="Fitzgerald M."/>
            <person name="Haas B."/>
            <person name="Abouelleil A."/>
            <person name="Allen A.W."/>
            <person name="Alvarado L."/>
            <person name="Arachchi H.M."/>
            <person name="Berlin A.M."/>
            <person name="Chapman S.B."/>
            <person name="Gainer-Dewar J."/>
            <person name="Goldberg J."/>
            <person name="Griggs A."/>
            <person name="Gujja S."/>
            <person name="Hansen M."/>
            <person name="Howarth C."/>
            <person name="Imamovic A."/>
            <person name="Ireland A."/>
            <person name="Larimer J."/>
            <person name="McCowan C."/>
            <person name="Murphy C."/>
            <person name="Pearson M."/>
            <person name="Poon T.W."/>
            <person name="Priest M."/>
            <person name="Roberts A."/>
            <person name="Saif S."/>
            <person name="Shea T."/>
            <person name="Sisk P."/>
            <person name="Sykes S."/>
            <person name="Wortman J."/>
            <person name="Nusbaum C."/>
            <person name="Birren B."/>
        </authorList>
    </citation>
    <scope>NUCLEOTIDE SEQUENCE [LARGE SCALE GENOMIC DNA]</scope>
    <source>
        <strain evidence="8">ATCC 38817</strain>
    </source>
</reference>
<dbReference type="Proteomes" id="UP000030693">
    <property type="component" value="Unassembled WGS sequence"/>
</dbReference>
<evidence type="ECO:0000313" key="8">
    <source>
        <dbReference type="EMBL" id="KCV70749.1"/>
    </source>
</evidence>
<sequence length="102" mass="11545">MDPETRRTFSQLQKQGGNQNCFDCGNPSPQWASLTYAIYFCLDCSGQHRGLGDARQPGLSSLLRRPHYRALPALSPGWTWWAWRPLGRGRSRERPGGNTPRS</sequence>
<feature type="compositionally biased region" description="Polar residues" evidence="6">
    <location>
        <begin position="8"/>
        <end position="20"/>
    </location>
</feature>
<dbReference type="eggNOG" id="KOG0704">
    <property type="taxonomic scope" value="Eukaryota"/>
</dbReference>
<keyword evidence="4" id="KW-0862">Zinc</keyword>
<dbReference type="PANTHER" id="PTHR46395:SF1">
    <property type="entry name" value="ADP-RIBOSYLATION FACTOR GTPASE-ACTIVATING PROTEIN 1"/>
    <property type="match status" value="1"/>
</dbReference>
<evidence type="ECO:0000256" key="4">
    <source>
        <dbReference type="ARBA" id="ARBA00022833"/>
    </source>
</evidence>
<feature type="region of interest" description="Disordered" evidence="6">
    <location>
        <begin position="1"/>
        <end position="20"/>
    </location>
</feature>
<dbReference type="PANTHER" id="PTHR46395">
    <property type="entry name" value="ADP-RIBOSYLATION FACTOR GTPASE-ACTIVATING PROTEIN 1"/>
    <property type="match status" value="1"/>
</dbReference>
<evidence type="ECO:0000256" key="6">
    <source>
        <dbReference type="SAM" id="MobiDB-lite"/>
    </source>
</evidence>
<dbReference type="GO" id="GO:0000139">
    <property type="term" value="C:Golgi membrane"/>
    <property type="evidence" value="ECO:0007669"/>
    <property type="project" value="TreeGrafter"/>
</dbReference>
<feature type="domain" description="Arf-GAP" evidence="7">
    <location>
        <begin position="6"/>
        <end position="102"/>
    </location>
</feature>
<dbReference type="RefSeq" id="XP_009495265.1">
    <property type="nucleotide sequence ID" value="XM_009496990.1"/>
</dbReference>
<dbReference type="STRING" id="691883.A0A058Z8W1"/>
<evidence type="ECO:0000256" key="2">
    <source>
        <dbReference type="ARBA" id="ARBA00022723"/>
    </source>
</evidence>
<keyword evidence="2" id="KW-0479">Metal-binding</keyword>
<proteinExistence type="predicted"/>
<gene>
    <name evidence="8" type="ORF">H696_03100</name>
</gene>
<keyword evidence="3 5" id="KW-0863">Zinc-finger</keyword>
<evidence type="ECO:0000256" key="5">
    <source>
        <dbReference type="PROSITE-ProRule" id="PRU00288"/>
    </source>
</evidence>
<evidence type="ECO:0000256" key="1">
    <source>
        <dbReference type="ARBA" id="ARBA00022468"/>
    </source>
</evidence>
<dbReference type="OrthoDB" id="983479at2759"/>
<dbReference type="GO" id="GO:0032012">
    <property type="term" value="P:regulation of ARF protein signal transduction"/>
    <property type="evidence" value="ECO:0007669"/>
    <property type="project" value="TreeGrafter"/>
</dbReference>
<dbReference type="InterPro" id="IPR037278">
    <property type="entry name" value="ARFGAP/RecO"/>
</dbReference>
<dbReference type="GO" id="GO:0030100">
    <property type="term" value="P:regulation of endocytosis"/>
    <property type="evidence" value="ECO:0007669"/>
    <property type="project" value="TreeGrafter"/>
</dbReference>
<dbReference type="GeneID" id="20527825"/>
<dbReference type="AlphaFoldDB" id="A0A058Z8W1"/>
<dbReference type="GO" id="GO:0005096">
    <property type="term" value="F:GTPase activator activity"/>
    <property type="evidence" value="ECO:0007669"/>
    <property type="project" value="UniProtKB-KW"/>
</dbReference>
<dbReference type="InterPro" id="IPR038508">
    <property type="entry name" value="ArfGAP_dom_sf"/>
</dbReference>
<keyword evidence="1" id="KW-0343">GTPase activation</keyword>
<keyword evidence="9" id="KW-1185">Reference proteome</keyword>
<dbReference type="SUPFAM" id="SSF57863">
    <property type="entry name" value="ArfGap/RecO-like zinc finger"/>
    <property type="match status" value="1"/>
</dbReference>
<dbReference type="SMART" id="SM00105">
    <property type="entry name" value="ArfGap"/>
    <property type="match status" value="1"/>
</dbReference>
<protein>
    <recommendedName>
        <fullName evidence="7">Arf-GAP domain-containing protein</fullName>
    </recommendedName>
</protein>
<dbReference type="PRINTS" id="PR00405">
    <property type="entry name" value="REVINTRACTNG"/>
</dbReference>
<dbReference type="InterPro" id="IPR001164">
    <property type="entry name" value="ArfGAP_dom"/>
</dbReference>
<accession>A0A058Z8W1</accession>